<feature type="compositionally biased region" description="Polar residues" evidence="1">
    <location>
        <begin position="58"/>
        <end position="67"/>
    </location>
</feature>
<gene>
    <name evidence="2" type="ORF">M513_09772</name>
</gene>
<proteinExistence type="predicted"/>
<protein>
    <submittedName>
        <fullName evidence="2">Uncharacterized protein</fullName>
    </submittedName>
</protein>
<accession>A0A085LWH9</accession>
<organism evidence="2 3">
    <name type="scientific">Trichuris suis</name>
    <name type="common">pig whipworm</name>
    <dbReference type="NCBI Taxonomy" id="68888"/>
    <lineage>
        <taxon>Eukaryota</taxon>
        <taxon>Metazoa</taxon>
        <taxon>Ecdysozoa</taxon>
        <taxon>Nematoda</taxon>
        <taxon>Enoplea</taxon>
        <taxon>Dorylaimia</taxon>
        <taxon>Trichinellida</taxon>
        <taxon>Trichuridae</taxon>
        <taxon>Trichuris</taxon>
    </lineage>
</organism>
<feature type="non-terminal residue" evidence="2">
    <location>
        <position position="1"/>
    </location>
</feature>
<sequence>SDGIEKVSKLEKKGLYKTENYWKTADLLTTVFRNHITAATTAIRGRIASRKKKNNNNEPYQQEQQISRSKEKEDGQSVRMFASMQPRHRYHVSLKEETAFCKIQFMEELKHYKRSSSRRELIRAFVNNQGSTNLLLKHKRKAIAPKKVISLPEATALKQCKQENQVRSFINQVKVSLSSYRYIADDVTTVGSCCLICILLGRHESVVTNITRNILQCYCDKHLRTSAILVSW</sequence>
<dbReference type="EMBL" id="KL363273">
    <property type="protein sequence ID" value="KFD49325.1"/>
    <property type="molecule type" value="Genomic_DNA"/>
</dbReference>
<dbReference type="Proteomes" id="UP000030764">
    <property type="component" value="Unassembled WGS sequence"/>
</dbReference>
<dbReference type="AlphaFoldDB" id="A0A085LWH9"/>
<evidence type="ECO:0000313" key="3">
    <source>
        <dbReference type="Proteomes" id="UP000030764"/>
    </source>
</evidence>
<keyword evidence="3" id="KW-1185">Reference proteome</keyword>
<reference evidence="2 3" key="1">
    <citation type="journal article" date="2014" name="Nat. Genet.">
        <title>Genome and transcriptome of the porcine whipworm Trichuris suis.</title>
        <authorList>
            <person name="Jex A.R."/>
            <person name="Nejsum P."/>
            <person name="Schwarz E.M."/>
            <person name="Hu L."/>
            <person name="Young N.D."/>
            <person name="Hall R.S."/>
            <person name="Korhonen P.K."/>
            <person name="Liao S."/>
            <person name="Thamsborg S."/>
            <person name="Xia J."/>
            <person name="Xu P."/>
            <person name="Wang S."/>
            <person name="Scheerlinck J.P."/>
            <person name="Hofmann A."/>
            <person name="Sternberg P.W."/>
            <person name="Wang J."/>
            <person name="Gasser R.B."/>
        </authorList>
    </citation>
    <scope>NUCLEOTIDE SEQUENCE [LARGE SCALE GENOMIC DNA]</scope>
    <source>
        <strain evidence="2">DCEP-RM93M</strain>
    </source>
</reference>
<evidence type="ECO:0000313" key="2">
    <source>
        <dbReference type="EMBL" id="KFD49325.1"/>
    </source>
</evidence>
<name>A0A085LWH9_9BILA</name>
<feature type="region of interest" description="Disordered" evidence="1">
    <location>
        <begin position="47"/>
        <end position="76"/>
    </location>
</feature>
<evidence type="ECO:0000256" key="1">
    <source>
        <dbReference type="SAM" id="MobiDB-lite"/>
    </source>
</evidence>